<dbReference type="AlphaFoldDB" id="A0A0G0ZKW6"/>
<dbReference type="Proteomes" id="UP000034753">
    <property type="component" value="Unassembled WGS sequence"/>
</dbReference>
<organism evidence="1 2">
    <name type="scientific">Candidatus Daviesbacteria bacterium GW2011_GWB1_41_5</name>
    <dbReference type="NCBI Taxonomy" id="1618429"/>
    <lineage>
        <taxon>Bacteria</taxon>
        <taxon>Candidatus Daviesiibacteriota</taxon>
    </lineage>
</organism>
<comment type="caution">
    <text evidence="1">The sequence shown here is derived from an EMBL/GenBank/DDBJ whole genome shotgun (WGS) entry which is preliminary data.</text>
</comment>
<reference evidence="1 2" key="1">
    <citation type="journal article" date="2015" name="Nature">
        <title>rRNA introns, odd ribosomes, and small enigmatic genomes across a large radiation of phyla.</title>
        <authorList>
            <person name="Brown C.T."/>
            <person name="Hug L.A."/>
            <person name="Thomas B.C."/>
            <person name="Sharon I."/>
            <person name="Castelle C.J."/>
            <person name="Singh A."/>
            <person name="Wilkins M.J."/>
            <person name="Williams K.H."/>
            <person name="Banfield J.F."/>
        </authorList>
    </citation>
    <scope>NUCLEOTIDE SEQUENCE [LARGE SCALE GENOMIC DNA]</scope>
</reference>
<evidence type="ECO:0000313" key="1">
    <source>
        <dbReference type="EMBL" id="KKS13598.1"/>
    </source>
</evidence>
<proteinExistence type="predicted"/>
<dbReference type="EMBL" id="LCBN01000021">
    <property type="protein sequence ID" value="KKS13598.1"/>
    <property type="molecule type" value="Genomic_DNA"/>
</dbReference>
<protein>
    <submittedName>
        <fullName evidence="1">Uncharacterized protein</fullName>
    </submittedName>
</protein>
<accession>A0A0G0ZKW6</accession>
<sequence length="86" mass="9180">MAKASLMIILVLVVLFGAIYAAGLSDDLLKITGNAVKELVGDRLADAEKAAEEKLGSTIGDDKIRINLTNPLTGDKIEYSCEKNTK</sequence>
<name>A0A0G0ZKW6_9BACT</name>
<evidence type="ECO:0000313" key="2">
    <source>
        <dbReference type="Proteomes" id="UP000034753"/>
    </source>
</evidence>
<gene>
    <name evidence="1" type="ORF">UU67_C0021G0001</name>
</gene>